<evidence type="ECO:0000256" key="3">
    <source>
        <dbReference type="ARBA" id="ARBA00012438"/>
    </source>
</evidence>
<dbReference type="Gene3D" id="1.10.287.130">
    <property type="match status" value="1"/>
</dbReference>
<comment type="subcellular location">
    <subcellularLocation>
        <location evidence="2">Cell membrane</location>
    </subcellularLocation>
</comment>
<evidence type="ECO:0000256" key="8">
    <source>
        <dbReference type="ARBA" id="ARBA00022777"/>
    </source>
</evidence>
<dbReference type="Pfam" id="PF02518">
    <property type="entry name" value="HATPase_c"/>
    <property type="match status" value="1"/>
</dbReference>
<organism evidence="14 15">
    <name type="scientific">Aliikangiella coralliicola</name>
    <dbReference type="NCBI Taxonomy" id="2592383"/>
    <lineage>
        <taxon>Bacteria</taxon>
        <taxon>Pseudomonadati</taxon>
        <taxon>Pseudomonadota</taxon>
        <taxon>Gammaproteobacteria</taxon>
        <taxon>Oceanospirillales</taxon>
        <taxon>Pleioneaceae</taxon>
        <taxon>Aliikangiella</taxon>
    </lineage>
</organism>
<dbReference type="InterPro" id="IPR003594">
    <property type="entry name" value="HATPase_dom"/>
</dbReference>
<accession>A0A545UFP8</accession>
<dbReference type="Gene3D" id="3.30.565.10">
    <property type="entry name" value="Histidine kinase-like ATPase, C-terminal domain"/>
    <property type="match status" value="1"/>
</dbReference>
<evidence type="ECO:0000256" key="4">
    <source>
        <dbReference type="ARBA" id="ARBA00022475"/>
    </source>
</evidence>
<dbReference type="InterPro" id="IPR036890">
    <property type="entry name" value="HATPase_C_sf"/>
</dbReference>
<dbReference type="InterPro" id="IPR035965">
    <property type="entry name" value="PAS-like_dom_sf"/>
</dbReference>
<dbReference type="InterPro" id="IPR000014">
    <property type="entry name" value="PAS"/>
</dbReference>
<evidence type="ECO:0000256" key="1">
    <source>
        <dbReference type="ARBA" id="ARBA00000085"/>
    </source>
</evidence>
<dbReference type="GO" id="GO:0000155">
    <property type="term" value="F:phosphorelay sensor kinase activity"/>
    <property type="evidence" value="ECO:0007669"/>
    <property type="project" value="InterPro"/>
</dbReference>
<dbReference type="InterPro" id="IPR013655">
    <property type="entry name" value="PAS_fold_3"/>
</dbReference>
<evidence type="ECO:0000256" key="7">
    <source>
        <dbReference type="ARBA" id="ARBA00022741"/>
    </source>
</evidence>
<dbReference type="SMART" id="SM00387">
    <property type="entry name" value="HATPase_c"/>
    <property type="match status" value="1"/>
</dbReference>
<dbReference type="PROSITE" id="PS50112">
    <property type="entry name" value="PAS"/>
    <property type="match status" value="1"/>
</dbReference>
<evidence type="ECO:0000313" key="15">
    <source>
        <dbReference type="Proteomes" id="UP000315439"/>
    </source>
</evidence>
<dbReference type="Pfam" id="PF08447">
    <property type="entry name" value="PAS_3"/>
    <property type="match status" value="1"/>
</dbReference>
<dbReference type="PANTHER" id="PTHR43711:SF26">
    <property type="entry name" value="SENSOR HISTIDINE KINASE RCSC"/>
    <property type="match status" value="1"/>
</dbReference>
<dbReference type="EC" id="2.7.13.3" evidence="3"/>
<dbReference type="GO" id="GO:0005886">
    <property type="term" value="C:plasma membrane"/>
    <property type="evidence" value="ECO:0007669"/>
    <property type="project" value="UniProtKB-SubCell"/>
</dbReference>
<keyword evidence="10" id="KW-0902">Two-component regulatory system</keyword>
<dbReference type="Proteomes" id="UP000315439">
    <property type="component" value="Unassembled WGS sequence"/>
</dbReference>
<evidence type="ECO:0000256" key="2">
    <source>
        <dbReference type="ARBA" id="ARBA00004236"/>
    </source>
</evidence>
<dbReference type="PROSITE" id="PS50109">
    <property type="entry name" value="HIS_KIN"/>
    <property type="match status" value="1"/>
</dbReference>
<keyword evidence="9" id="KW-0067">ATP-binding</keyword>
<evidence type="ECO:0000256" key="6">
    <source>
        <dbReference type="ARBA" id="ARBA00022679"/>
    </source>
</evidence>
<keyword evidence="4" id="KW-1003">Cell membrane</keyword>
<dbReference type="PANTHER" id="PTHR43711">
    <property type="entry name" value="TWO-COMPONENT HISTIDINE KINASE"/>
    <property type="match status" value="1"/>
</dbReference>
<evidence type="ECO:0000313" key="14">
    <source>
        <dbReference type="EMBL" id="TQV88298.1"/>
    </source>
</evidence>
<evidence type="ECO:0000256" key="11">
    <source>
        <dbReference type="ARBA" id="ARBA00023136"/>
    </source>
</evidence>
<evidence type="ECO:0000259" key="13">
    <source>
        <dbReference type="PROSITE" id="PS50112"/>
    </source>
</evidence>
<dbReference type="InterPro" id="IPR004358">
    <property type="entry name" value="Sig_transdc_His_kin-like_C"/>
</dbReference>
<reference evidence="14 15" key="1">
    <citation type="submission" date="2019-07" db="EMBL/GenBank/DDBJ databases">
        <title>Draft genome for Aliikangiella sp. M105.</title>
        <authorList>
            <person name="Wang G."/>
        </authorList>
    </citation>
    <scope>NUCLEOTIDE SEQUENCE [LARGE SCALE GENOMIC DNA]</scope>
    <source>
        <strain evidence="14 15">M105</strain>
    </source>
</reference>
<comment type="catalytic activity">
    <reaction evidence="1">
        <text>ATP + protein L-histidine = ADP + protein N-phospho-L-histidine.</text>
        <dbReference type="EC" id="2.7.13.3"/>
    </reaction>
</comment>
<dbReference type="Pfam" id="PF00512">
    <property type="entry name" value="HisKA"/>
    <property type="match status" value="1"/>
</dbReference>
<dbReference type="GO" id="GO:0005524">
    <property type="term" value="F:ATP binding"/>
    <property type="evidence" value="ECO:0007669"/>
    <property type="project" value="UniProtKB-KW"/>
</dbReference>
<keyword evidence="6" id="KW-0808">Transferase</keyword>
<protein>
    <recommendedName>
        <fullName evidence="3">histidine kinase</fullName>
        <ecNumber evidence="3">2.7.13.3</ecNumber>
    </recommendedName>
</protein>
<evidence type="ECO:0000256" key="9">
    <source>
        <dbReference type="ARBA" id="ARBA00022840"/>
    </source>
</evidence>
<evidence type="ECO:0000259" key="12">
    <source>
        <dbReference type="PROSITE" id="PS50109"/>
    </source>
</evidence>
<dbReference type="Gene3D" id="3.30.450.20">
    <property type="entry name" value="PAS domain"/>
    <property type="match status" value="1"/>
</dbReference>
<keyword evidence="8" id="KW-0418">Kinase</keyword>
<gene>
    <name evidence="14" type="ORF">FLL46_07150</name>
</gene>
<dbReference type="SUPFAM" id="SSF55785">
    <property type="entry name" value="PYP-like sensor domain (PAS domain)"/>
    <property type="match status" value="1"/>
</dbReference>
<dbReference type="AlphaFoldDB" id="A0A545UFP8"/>
<dbReference type="InterPro" id="IPR005467">
    <property type="entry name" value="His_kinase_dom"/>
</dbReference>
<dbReference type="FunFam" id="3.30.565.10:FF:000023">
    <property type="entry name" value="PAS domain-containing sensor histidine kinase"/>
    <property type="match status" value="1"/>
</dbReference>
<keyword evidence="15" id="KW-1185">Reference proteome</keyword>
<name>A0A545UFP8_9GAMM</name>
<dbReference type="NCBIfam" id="TIGR00229">
    <property type="entry name" value="sensory_box"/>
    <property type="match status" value="1"/>
</dbReference>
<dbReference type="EMBL" id="VIKS01000004">
    <property type="protein sequence ID" value="TQV88298.1"/>
    <property type="molecule type" value="Genomic_DNA"/>
</dbReference>
<dbReference type="OrthoDB" id="8573350at2"/>
<dbReference type="InterPro" id="IPR050736">
    <property type="entry name" value="Sensor_HK_Regulatory"/>
</dbReference>
<evidence type="ECO:0000256" key="10">
    <source>
        <dbReference type="ARBA" id="ARBA00023012"/>
    </source>
</evidence>
<dbReference type="InterPro" id="IPR036097">
    <property type="entry name" value="HisK_dim/P_sf"/>
</dbReference>
<dbReference type="SUPFAM" id="SSF47384">
    <property type="entry name" value="Homodimeric domain of signal transducing histidine kinase"/>
    <property type="match status" value="1"/>
</dbReference>
<dbReference type="CDD" id="cd00082">
    <property type="entry name" value="HisKA"/>
    <property type="match status" value="1"/>
</dbReference>
<comment type="caution">
    <text evidence="14">The sequence shown here is derived from an EMBL/GenBank/DDBJ whole genome shotgun (WGS) entry which is preliminary data.</text>
</comment>
<keyword evidence="5" id="KW-0597">Phosphoprotein</keyword>
<feature type="domain" description="PAS" evidence="13">
    <location>
        <begin position="10"/>
        <end position="65"/>
    </location>
</feature>
<proteinExistence type="predicted"/>
<dbReference type="SMART" id="SM00388">
    <property type="entry name" value="HisKA"/>
    <property type="match status" value="1"/>
</dbReference>
<keyword evidence="7" id="KW-0547">Nucleotide-binding</keyword>
<feature type="domain" description="Histidine kinase" evidence="12">
    <location>
        <begin position="175"/>
        <end position="395"/>
    </location>
</feature>
<evidence type="ECO:0000256" key="5">
    <source>
        <dbReference type="ARBA" id="ARBA00022553"/>
    </source>
</evidence>
<keyword evidence="11" id="KW-0472">Membrane</keyword>
<dbReference type="PRINTS" id="PR00344">
    <property type="entry name" value="BCTRLSENSOR"/>
</dbReference>
<dbReference type="InterPro" id="IPR003661">
    <property type="entry name" value="HisK_dim/P_dom"/>
</dbReference>
<dbReference type="CDD" id="cd00130">
    <property type="entry name" value="PAS"/>
    <property type="match status" value="1"/>
</dbReference>
<sequence>MVYPMNPAQALSSLEKFSKRMPYGVTINNLNGDYLQANQQFCEICEYSEEELLKMSFQDITHPDDVTSNVTLDKKLRSGEIPFYQLSKRYRTKSGKTKHVLLQVTIVRDVNNVPAFYYAQIVDITGLTHLIDENHIGELRCEAEFPLLQQNSSAAYEALSLYGLQNMRKVNHLSHIAHELKNPLNSVVGFGNLMKTFYEKGDLQKANEISQRFKDGCDRLEYLVNELLDLSYLESGQLELDVSEFDIVLLVDNVVKSMQPMSTEQGIEIEFKHSFESPIKFTSDKARIREIIVNLVSNGIKYTEEGEVTIKLFQNLKGEIELLVQDTGIGIKEENFEAVFDEYKRVHGVMNKEVDSTGLGLPIVKKLVTFLGGKISLESKFGEGSLFRVLLPDLR</sequence>
<dbReference type="SUPFAM" id="SSF55874">
    <property type="entry name" value="ATPase domain of HSP90 chaperone/DNA topoisomerase II/histidine kinase"/>
    <property type="match status" value="1"/>
</dbReference>